<evidence type="ECO:0000313" key="1">
    <source>
        <dbReference type="EMBL" id="CAG9311704.1"/>
    </source>
</evidence>
<organism evidence="1 2">
    <name type="scientific">Blepharisma stoltei</name>
    <dbReference type="NCBI Taxonomy" id="1481888"/>
    <lineage>
        <taxon>Eukaryota</taxon>
        <taxon>Sar</taxon>
        <taxon>Alveolata</taxon>
        <taxon>Ciliophora</taxon>
        <taxon>Postciliodesmatophora</taxon>
        <taxon>Heterotrichea</taxon>
        <taxon>Heterotrichida</taxon>
        <taxon>Blepharismidae</taxon>
        <taxon>Blepharisma</taxon>
    </lineage>
</organism>
<comment type="caution">
    <text evidence="1">The sequence shown here is derived from an EMBL/GenBank/DDBJ whole genome shotgun (WGS) entry which is preliminary data.</text>
</comment>
<reference evidence="1" key="1">
    <citation type="submission" date="2021-09" db="EMBL/GenBank/DDBJ databases">
        <authorList>
            <consortium name="AG Swart"/>
            <person name="Singh M."/>
            <person name="Singh A."/>
            <person name="Seah K."/>
            <person name="Emmerich C."/>
        </authorList>
    </citation>
    <scope>NUCLEOTIDE SEQUENCE</scope>
    <source>
        <strain evidence="1">ATCC30299</strain>
    </source>
</reference>
<protein>
    <submittedName>
        <fullName evidence="1">Uncharacterized protein</fullName>
    </submittedName>
</protein>
<accession>A0AAU9I9H4</accession>
<keyword evidence="2" id="KW-1185">Reference proteome</keyword>
<dbReference type="EMBL" id="CAJZBQ010000004">
    <property type="protein sequence ID" value="CAG9311704.1"/>
    <property type="molecule type" value="Genomic_DNA"/>
</dbReference>
<dbReference type="Proteomes" id="UP001162131">
    <property type="component" value="Unassembled WGS sequence"/>
</dbReference>
<proteinExistence type="predicted"/>
<evidence type="ECO:0000313" key="2">
    <source>
        <dbReference type="Proteomes" id="UP001162131"/>
    </source>
</evidence>
<sequence length="209" mass="24371">MLGRFSMPILKRFYVKPREVARLTQMKMIWEIPSLINLKQHKEFLLANEHQLPPHIIAFDLGTIAYLDCPRDEHWPEIVQLLKRHIKTFDRNVANMLGLIGKSMGDLEEANEEFWEIMETKLVKENLSRYLTEADAANLMLSLYKVGRGSDELWQRLENEVSMHYLALKPELLKTAIFALEVSSKGKKETIEKLKGYLDECEQQLQITA</sequence>
<gene>
    <name evidence="1" type="ORF">BSTOLATCC_MIC3989</name>
</gene>
<dbReference type="AlphaFoldDB" id="A0AAU9I9H4"/>
<name>A0AAU9I9H4_9CILI</name>